<feature type="chain" id="PRO_5008355674" evidence="6">
    <location>
        <begin position="24"/>
        <end position="279"/>
    </location>
</feature>
<dbReference type="GO" id="GO:0009279">
    <property type="term" value="C:cell outer membrane"/>
    <property type="evidence" value="ECO:0007669"/>
    <property type="project" value="UniProtKB-SubCell"/>
</dbReference>
<keyword evidence="3 6" id="KW-0732">Signal</keyword>
<proteinExistence type="inferred from homology"/>
<dbReference type="STRING" id="1747903.ASR47_101186"/>
<evidence type="ECO:0000313" key="8">
    <source>
        <dbReference type="Proteomes" id="UP000092713"/>
    </source>
</evidence>
<dbReference type="PANTHER" id="PTHR38776:SF1">
    <property type="entry name" value="MLTA-INTERACTING PROTEIN-RELATED"/>
    <property type="match status" value="1"/>
</dbReference>
<evidence type="ECO:0000256" key="5">
    <source>
        <dbReference type="ARBA" id="ARBA00023237"/>
    </source>
</evidence>
<dbReference type="InterPro" id="IPR010583">
    <property type="entry name" value="MipA"/>
</dbReference>
<accession>A0A1A7C4L4</accession>
<dbReference type="Pfam" id="PF06629">
    <property type="entry name" value="MipA"/>
    <property type="match status" value="1"/>
</dbReference>
<dbReference type="EMBL" id="LOCQ01000052">
    <property type="protein sequence ID" value="OBV39695.1"/>
    <property type="molecule type" value="Genomic_DNA"/>
</dbReference>
<comment type="caution">
    <text evidence="7">The sequence shown here is derived from an EMBL/GenBank/DDBJ whole genome shotgun (WGS) entry which is preliminary data.</text>
</comment>
<evidence type="ECO:0000256" key="2">
    <source>
        <dbReference type="ARBA" id="ARBA00005722"/>
    </source>
</evidence>
<organism evidence="7 8">
    <name type="scientific">Janthinobacterium psychrotolerans</name>
    <dbReference type="NCBI Taxonomy" id="1747903"/>
    <lineage>
        <taxon>Bacteria</taxon>
        <taxon>Pseudomonadati</taxon>
        <taxon>Pseudomonadota</taxon>
        <taxon>Betaproteobacteria</taxon>
        <taxon>Burkholderiales</taxon>
        <taxon>Oxalobacteraceae</taxon>
        <taxon>Janthinobacterium</taxon>
    </lineage>
</organism>
<sequence>MKHTPKYLAYLFASTMALPAAHAAPWSDAAPSSADAGASRWRDLFGTPSELVLGVGVGYGPRYQGAASGRVQPLPVLSYQKGVLFADTARGVGLQFPLHQNLYLSQSIWYDLGRLERDSDSRPGSARLAGMGEVPGSVTARTLVMAQLTPSLSASAEAELALRDGARRNRYRLGLEQNVFKAAADAVVINADTWWGDARYNQAYFGVTAQQAARTGFAPFAPGSGLHAWSVGATWEHVFDAHWGSSLQLTATRYPGKVSDGPIARHSGVASTAAITYTY</sequence>
<keyword evidence="8" id="KW-1185">Reference proteome</keyword>
<protein>
    <submittedName>
        <fullName evidence="7">Outer membrane protein</fullName>
    </submittedName>
</protein>
<evidence type="ECO:0000313" key="7">
    <source>
        <dbReference type="EMBL" id="OBV39695.1"/>
    </source>
</evidence>
<dbReference type="Proteomes" id="UP000092713">
    <property type="component" value="Unassembled WGS sequence"/>
</dbReference>
<evidence type="ECO:0000256" key="6">
    <source>
        <dbReference type="SAM" id="SignalP"/>
    </source>
</evidence>
<comment type="similarity">
    <text evidence="2">Belongs to the MipA/OmpV family.</text>
</comment>
<feature type="signal peptide" evidence="6">
    <location>
        <begin position="1"/>
        <end position="23"/>
    </location>
</feature>
<gene>
    <name evidence="7" type="ORF">ASR47_101186</name>
</gene>
<reference evidence="7 8" key="1">
    <citation type="submission" date="2016-04" db="EMBL/GenBank/DDBJ databases">
        <title>Draft genome sequence of Janthinobacterium psychrotolerans sp. nov., isolated from freshwater sediments in Denmark.</title>
        <authorList>
            <person name="Gong X."/>
            <person name="Skrivergaard S."/>
            <person name="Korsgaard B.S."/>
            <person name="Schreiber L."/>
            <person name="Marshall I.P."/>
            <person name="Finster K."/>
            <person name="Schramm A."/>
        </authorList>
    </citation>
    <scope>NUCLEOTIDE SEQUENCE [LARGE SCALE GENOMIC DNA]</scope>
    <source>
        <strain evidence="7 8">S3-2</strain>
    </source>
</reference>
<comment type="subcellular location">
    <subcellularLocation>
        <location evidence="1">Cell outer membrane</location>
    </subcellularLocation>
</comment>
<keyword evidence="4" id="KW-0472">Membrane</keyword>
<evidence type="ECO:0000256" key="3">
    <source>
        <dbReference type="ARBA" id="ARBA00022729"/>
    </source>
</evidence>
<keyword evidence="5" id="KW-0998">Cell outer membrane</keyword>
<evidence type="ECO:0000256" key="1">
    <source>
        <dbReference type="ARBA" id="ARBA00004442"/>
    </source>
</evidence>
<dbReference type="AlphaFoldDB" id="A0A1A7C4L4"/>
<dbReference type="PANTHER" id="PTHR38776">
    <property type="entry name" value="MLTA-INTERACTING PROTEIN-RELATED"/>
    <property type="match status" value="1"/>
</dbReference>
<dbReference type="RefSeq" id="WP_065307675.1">
    <property type="nucleotide sequence ID" value="NZ_LOCQ01000052.1"/>
</dbReference>
<evidence type="ECO:0000256" key="4">
    <source>
        <dbReference type="ARBA" id="ARBA00023136"/>
    </source>
</evidence>
<name>A0A1A7C4L4_9BURK</name>